<dbReference type="Proteomes" id="UP001079657">
    <property type="component" value="Unassembled WGS sequence"/>
</dbReference>
<feature type="domain" description="HAMP" evidence="12">
    <location>
        <begin position="321"/>
        <end position="373"/>
    </location>
</feature>
<dbReference type="SMART" id="SM00283">
    <property type="entry name" value="MA"/>
    <property type="match status" value="1"/>
</dbReference>
<evidence type="ECO:0000256" key="6">
    <source>
        <dbReference type="ARBA" id="ARBA00023136"/>
    </source>
</evidence>
<gene>
    <name evidence="13" type="ORF">OXH55_01415</name>
</gene>
<feature type="transmembrane region" description="Helical" evidence="10">
    <location>
        <begin position="301"/>
        <end position="319"/>
    </location>
</feature>
<keyword evidence="14" id="KW-1185">Reference proteome</keyword>
<comment type="similarity">
    <text evidence="8">Belongs to the methyl-accepting chemotaxis (MCP) protein family.</text>
</comment>
<accession>A0ABT4CJS9</accession>
<evidence type="ECO:0000256" key="7">
    <source>
        <dbReference type="ARBA" id="ARBA00023224"/>
    </source>
</evidence>
<keyword evidence="6 10" id="KW-0472">Membrane</keyword>
<evidence type="ECO:0000313" key="14">
    <source>
        <dbReference type="Proteomes" id="UP001079657"/>
    </source>
</evidence>
<keyword evidence="4 10" id="KW-0812">Transmembrane</keyword>
<feature type="transmembrane region" description="Helical" evidence="10">
    <location>
        <begin position="12"/>
        <end position="32"/>
    </location>
</feature>
<evidence type="ECO:0000256" key="8">
    <source>
        <dbReference type="ARBA" id="ARBA00029447"/>
    </source>
</evidence>
<keyword evidence="2" id="KW-1003">Cell membrane</keyword>
<dbReference type="CDD" id="cd12912">
    <property type="entry name" value="PDC2_MCP_like"/>
    <property type="match status" value="1"/>
</dbReference>
<evidence type="ECO:0000259" key="11">
    <source>
        <dbReference type="PROSITE" id="PS50111"/>
    </source>
</evidence>
<dbReference type="Gene3D" id="3.30.450.20">
    <property type="entry name" value="PAS domain"/>
    <property type="match status" value="2"/>
</dbReference>
<dbReference type="EMBL" id="JAPQES010000001">
    <property type="protein sequence ID" value="MCY6369302.1"/>
    <property type="molecule type" value="Genomic_DNA"/>
</dbReference>
<evidence type="ECO:0000256" key="4">
    <source>
        <dbReference type="ARBA" id="ARBA00022692"/>
    </source>
</evidence>
<dbReference type="PANTHER" id="PTHR32089:SF112">
    <property type="entry name" value="LYSOZYME-LIKE PROTEIN-RELATED"/>
    <property type="match status" value="1"/>
</dbReference>
<evidence type="ECO:0000256" key="3">
    <source>
        <dbReference type="ARBA" id="ARBA00022500"/>
    </source>
</evidence>
<proteinExistence type="inferred from homology"/>
<evidence type="ECO:0000313" key="13">
    <source>
        <dbReference type="EMBL" id="MCY6369302.1"/>
    </source>
</evidence>
<evidence type="ECO:0000256" key="1">
    <source>
        <dbReference type="ARBA" id="ARBA00004651"/>
    </source>
</evidence>
<comment type="caution">
    <text evidence="13">The sequence shown here is derived from an EMBL/GenBank/DDBJ whole genome shotgun (WGS) entry which is preliminary data.</text>
</comment>
<name>A0ABT4CJS9_9CLOT</name>
<dbReference type="CDD" id="cd12913">
    <property type="entry name" value="PDC1_MCP_like"/>
    <property type="match status" value="1"/>
</dbReference>
<dbReference type="PROSITE" id="PS50111">
    <property type="entry name" value="CHEMOTAXIS_TRANSDUC_2"/>
    <property type="match status" value="1"/>
</dbReference>
<protein>
    <submittedName>
        <fullName evidence="13">Methyl-accepting chemotaxis protein</fullName>
    </submittedName>
</protein>
<dbReference type="PANTHER" id="PTHR32089">
    <property type="entry name" value="METHYL-ACCEPTING CHEMOTAXIS PROTEIN MCPB"/>
    <property type="match status" value="1"/>
</dbReference>
<dbReference type="CDD" id="cd11386">
    <property type="entry name" value="MCP_signal"/>
    <property type="match status" value="1"/>
</dbReference>
<dbReference type="Pfam" id="PF00015">
    <property type="entry name" value="MCPsignal"/>
    <property type="match status" value="1"/>
</dbReference>
<dbReference type="Gene3D" id="1.10.8.500">
    <property type="entry name" value="HAMP domain in histidine kinase"/>
    <property type="match status" value="1"/>
</dbReference>
<sequence length="678" mass="75719">MVKLKNNSISKKILFCSLSVMLIVFLMVGLYINNYVRNLLLKDLKNNLKSNTDTISERLNSYFSKKEEIVNNLANNQFILDYLKKVETRDQTTTQPEYENIIRTLKNIKASDSNISLVYVALNDAGIYIRSDEKKQKPDYDVKKRPWYIEPIKAGKTTFTKPYLDTSSQKMVISIVKPIFDNNKVLGAIAIDLTIDDIPEIMKKQKIGTTGYSILLNTDGTIIYHPETEKILKQKIFDLSDDLKVIGNKMVNGKSDISTYTYKNKEKYISYNPINSNGWSVGVCMEKQEIEKQLVSFNKTLILLYVIAFIILFIVLLVLTKKILKEIPNLLNSIKTISNGDLTVKVNVTSTDEIGQISIELTNMVDNINSLIRTANSSSNTVKNSCDYLAKITEQTVLSTNEVASSMQSIAKSSLQQALDTEISSNEMNKLSQNIEKVTSASKSISSLANKTNELGSEGLKVLKELTKCSSETNKSSNEISKIISNVNESSDNIGGIVKTITEIAEQTNLLALNASIEAARAGESGKGFAVVADEIRKLAELTSESTYEIKNHITDIQDKSKLSVEKMKDTNDIVKQNDLAVIQTKDIFNEILSSLNELTKHLDGIINYTFEMNNRKGEIIKSITNISASSQEASAATEEVSASSEEQLASMEQISEHTHKLKELCNVLNNELNKFKI</sequence>
<dbReference type="Gene3D" id="1.10.287.950">
    <property type="entry name" value="Methyl-accepting chemotaxis protein"/>
    <property type="match status" value="1"/>
</dbReference>
<dbReference type="SUPFAM" id="SSF58104">
    <property type="entry name" value="Methyl-accepting chemotaxis protein (MCP) signaling domain"/>
    <property type="match status" value="1"/>
</dbReference>
<comment type="subcellular location">
    <subcellularLocation>
        <location evidence="1">Cell membrane</location>
        <topology evidence="1">Multi-pass membrane protein</topology>
    </subcellularLocation>
</comment>
<evidence type="ECO:0000256" key="9">
    <source>
        <dbReference type="PROSITE-ProRule" id="PRU00284"/>
    </source>
</evidence>
<keyword evidence="5 10" id="KW-1133">Transmembrane helix</keyword>
<dbReference type="InterPro" id="IPR003660">
    <property type="entry name" value="HAMP_dom"/>
</dbReference>
<reference evidence="13" key="1">
    <citation type="submission" date="2022-12" db="EMBL/GenBank/DDBJ databases">
        <authorList>
            <person name="Wang J."/>
        </authorList>
    </citation>
    <scope>NUCLEOTIDE SEQUENCE</scope>
    <source>
        <strain evidence="13">HY-42-06</strain>
    </source>
</reference>
<dbReference type="InterPro" id="IPR029151">
    <property type="entry name" value="Sensor-like_sf"/>
</dbReference>
<evidence type="ECO:0000259" key="12">
    <source>
        <dbReference type="PROSITE" id="PS50885"/>
    </source>
</evidence>
<dbReference type="SUPFAM" id="SSF103190">
    <property type="entry name" value="Sensory domain-like"/>
    <property type="match status" value="1"/>
</dbReference>
<dbReference type="SMART" id="SM00304">
    <property type="entry name" value="HAMP"/>
    <property type="match status" value="1"/>
</dbReference>
<dbReference type="PROSITE" id="PS50885">
    <property type="entry name" value="HAMP"/>
    <property type="match status" value="1"/>
</dbReference>
<evidence type="ECO:0000256" key="2">
    <source>
        <dbReference type="ARBA" id="ARBA00022475"/>
    </source>
</evidence>
<dbReference type="CDD" id="cd06225">
    <property type="entry name" value="HAMP"/>
    <property type="match status" value="1"/>
</dbReference>
<dbReference type="Pfam" id="PF00672">
    <property type="entry name" value="HAMP"/>
    <property type="match status" value="1"/>
</dbReference>
<organism evidence="13 14">
    <name type="scientific">Clostridium ganghwense</name>
    <dbReference type="NCBI Taxonomy" id="312089"/>
    <lineage>
        <taxon>Bacteria</taxon>
        <taxon>Bacillati</taxon>
        <taxon>Bacillota</taxon>
        <taxon>Clostridia</taxon>
        <taxon>Eubacteriales</taxon>
        <taxon>Clostridiaceae</taxon>
        <taxon>Clostridium</taxon>
    </lineage>
</organism>
<dbReference type="RefSeq" id="WP_268047619.1">
    <property type="nucleotide sequence ID" value="NZ_JAPQES010000001.1"/>
</dbReference>
<evidence type="ECO:0000256" key="10">
    <source>
        <dbReference type="SAM" id="Phobius"/>
    </source>
</evidence>
<feature type="domain" description="Methyl-accepting transducer" evidence="11">
    <location>
        <begin position="392"/>
        <end position="649"/>
    </location>
</feature>
<keyword evidence="7 9" id="KW-0807">Transducer</keyword>
<dbReference type="InterPro" id="IPR033479">
    <property type="entry name" value="dCache_1"/>
</dbReference>
<evidence type="ECO:0000256" key="5">
    <source>
        <dbReference type="ARBA" id="ARBA00022989"/>
    </source>
</evidence>
<dbReference type="InterPro" id="IPR004089">
    <property type="entry name" value="MCPsignal_dom"/>
</dbReference>
<keyword evidence="3" id="KW-0145">Chemotaxis</keyword>
<dbReference type="Pfam" id="PF02743">
    <property type="entry name" value="dCache_1"/>
    <property type="match status" value="1"/>
</dbReference>